<dbReference type="FunFam" id="3.30.390.30:FF:000001">
    <property type="entry name" value="Dihydrolipoyl dehydrogenase"/>
    <property type="match status" value="1"/>
</dbReference>
<evidence type="ECO:0000313" key="14">
    <source>
        <dbReference type="Proteomes" id="UP000031386"/>
    </source>
</evidence>
<dbReference type="InterPro" id="IPR050151">
    <property type="entry name" value="Class-I_Pyr_Nuc-Dis_Oxidored"/>
</dbReference>
<dbReference type="InterPro" id="IPR036188">
    <property type="entry name" value="FAD/NAD-bd_sf"/>
</dbReference>
<dbReference type="CDD" id="cd06849">
    <property type="entry name" value="lipoyl_domain"/>
    <property type="match status" value="1"/>
</dbReference>
<comment type="catalytic activity">
    <reaction evidence="11">
        <text>N(6)-[(R)-dihydrolipoyl]-L-lysyl-[protein] + NAD(+) = N(6)-[(R)-lipoyl]-L-lysyl-[protein] + NADH + H(+)</text>
        <dbReference type="Rhea" id="RHEA:15045"/>
        <dbReference type="Rhea" id="RHEA-COMP:10474"/>
        <dbReference type="Rhea" id="RHEA-COMP:10475"/>
        <dbReference type="ChEBI" id="CHEBI:15378"/>
        <dbReference type="ChEBI" id="CHEBI:57540"/>
        <dbReference type="ChEBI" id="CHEBI:57945"/>
        <dbReference type="ChEBI" id="CHEBI:83099"/>
        <dbReference type="ChEBI" id="CHEBI:83100"/>
        <dbReference type="EC" id="1.8.1.4"/>
    </reaction>
</comment>
<dbReference type="InterPro" id="IPR023753">
    <property type="entry name" value="FAD/NAD-binding_dom"/>
</dbReference>
<dbReference type="PROSITE" id="PS00189">
    <property type="entry name" value="LIPOYL"/>
    <property type="match status" value="1"/>
</dbReference>
<keyword evidence="4 11" id="KW-0285">Flavoprotein</keyword>
<evidence type="ECO:0000259" key="12">
    <source>
        <dbReference type="PROSITE" id="PS50968"/>
    </source>
</evidence>
<dbReference type="Gene3D" id="3.50.50.60">
    <property type="entry name" value="FAD/NAD(P)-binding domain"/>
    <property type="match status" value="2"/>
</dbReference>
<evidence type="ECO:0000256" key="3">
    <source>
        <dbReference type="ARBA" id="ARBA00022490"/>
    </source>
</evidence>
<evidence type="ECO:0000256" key="6">
    <source>
        <dbReference type="ARBA" id="ARBA00022827"/>
    </source>
</evidence>
<evidence type="ECO:0000256" key="2">
    <source>
        <dbReference type="ARBA" id="ARBA00016961"/>
    </source>
</evidence>
<evidence type="ECO:0000256" key="9">
    <source>
        <dbReference type="ARBA" id="ARBA00023157"/>
    </source>
</evidence>
<proteinExistence type="inferred from homology"/>
<dbReference type="Pfam" id="PF00364">
    <property type="entry name" value="Biotin_lipoyl"/>
    <property type="match status" value="1"/>
</dbReference>
<dbReference type="PRINTS" id="PR00368">
    <property type="entry name" value="FADPNR"/>
</dbReference>
<protein>
    <recommendedName>
        <fullName evidence="2 11">Dihydrolipoyl dehydrogenase</fullName>
        <ecNumber evidence="11">1.8.1.4</ecNumber>
    </recommendedName>
</protein>
<dbReference type="PROSITE" id="PS50968">
    <property type="entry name" value="BIOTINYL_LIPOYL"/>
    <property type="match status" value="1"/>
</dbReference>
<dbReference type="Pfam" id="PF02852">
    <property type="entry name" value="Pyr_redox_dim"/>
    <property type="match status" value="1"/>
</dbReference>
<name>A0A0B4S2P6_9FIRM</name>
<dbReference type="InterPro" id="IPR011053">
    <property type="entry name" value="Single_hybrid_motif"/>
</dbReference>
<keyword evidence="8 11" id="KW-0520">NAD</keyword>
<sequence length="571" mass="61499">MLTEVIMPKAGSEMEEGQIVKWLKKEGDKVEAGEIILEIMTDKVNMEIEAETSGTLLKILKHDGEIVPVITTIAYIGDEGDVIPETASAPVKEEVKEEVKEKVEEKVVEVKAETKKELKDGEYDVVVIGAGPAGYYSAIKAAQKGAKVAIAENNKFGGTCLNRGCIPTKTYLQNVEDLERIKASSKRGIILENDKATVDVSKALKFKNSIVKKLTAGVEFLLKSNSVEMFKETAYINSNGNVTLESGKELVCGSIIFAGGSKCVKNIKGSENSNVIDTDEALDLKEAPESLVIIGADYIGVEMAQIFSSFGSKVTVVERKDSAIEVIDSEVSSILIKSLEKSGIKFIFGKEITEISGEKVLAGSEEVASAKVILLTTREADLTALKDVKLEVSNGNVVANDKMQSSLKNVYVPGDVNGKKLLAHAAFKMGDIAASEIVEGKSDKYNNNIIPRAIYTYSEIGSVGLTEEEAKKSYDVKVGKFNYGANGRALAHGDSSGMVKIISDARYGEILGAHIVGPRASELINEVSVLMQSEVIVEEAIKMVFGHPTFSEAIYEAIADVEGVSVHLPKK</sequence>
<dbReference type="GO" id="GO:0004148">
    <property type="term" value="F:dihydrolipoyl dehydrogenase (NADH) activity"/>
    <property type="evidence" value="ECO:0007669"/>
    <property type="project" value="UniProtKB-EC"/>
</dbReference>
<evidence type="ECO:0000256" key="10">
    <source>
        <dbReference type="ARBA" id="ARBA00023284"/>
    </source>
</evidence>
<evidence type="ECO:0000256" key="8">
    <source>
        <dbReference type="ARBA" id="ARBA00023027"/>
    </source>
</evidence>
<dbReference type="Gene3D" id="2.40.50.100">
    <property type="match status" value="1"/>
</dbReference>
<organism evidence="13 14">
    <name type="scientific">Parvimonas micra</name>
    <dbReference type="NCBI Taxonomy" id="33033"/>
    <lineage>
        <taxon>Bacteria</taxon>
        <taxon>Bacillati</taxon>
        <taxon>Bacillota</taxon>
        <taxon>Tissierellia</taxon>
        <taxon>Tissierellales</taxon>
        <taxon>Peptoniphilaceae</taxon>
        <taxon>Parvimonas</taxon>
    </lineage>
</organism>
<dbReference type="InterPro" id="IPR000089">
    <property type="entry name" value="Biotin_lipoyl"/>
</dbReference>
<keyword evidence="7 11" id="KW-0560">Oxidoreductase</keyword>
<dbReference type="SUPFAM" id="SSF51905">
    <property type="entry name" value="FAD/NAD(P)-binding domain"/>
    <property type="match status" value="1"/>
</dbReference>
<dbReference type="KEGG" id="pmic:NW74_05165"/>
<evidence type="ECO:0000256" key="1">
    <source>
        <dbReference type="ARBA" id="ARBA00007532"/>
    </source>
</evidence>
<comment type="cofactor">
    <cofactor evidence="11">
        <name>FAD</name>
        <dbReference type="ChEBI" id="CHEBI:57692"/>
    </cofactor>
    <text evidence="11">Binds 1 FAD per subunit.</text>
</comment>
<dbReference type="OrthoDB" id="9800167at2"/>
<dbReference type="InterPro" id="IPR006258">
    <property type="entry name" value="Lipoamide_DH"/>
</dbReference>
<dbReference type="InterPro" id="IPR004099">
    <property type="entry name" value="Pyr_nucl-diS_OxRdtase_dimer"/>
</dbReference>
<evidence type="ECO:0000256" key="11">
    <source>
        <dbReference type="RuleBase" id="RU003692"/>
    </source>
</evidence>
<dbReference type="EC" id="1.8.1.4" evidence="11"/>
<dbReference type="PROSITE" id="PS00076">
    <property type="entry name" value="PYRIDINE_REDOX_1"/>
    <property type="match status" value="1"/>
</dbReference>
<dbReference type="RefSeq" id="WP_041954253.1">
    <property type="nucleotide sequence ID" value="NZ_CP009761.1"/>
</dbReference>
<comment type="miscellaneous">
    <text evidence="11">The active site is a redox-active disulfide bond.</text>
</comment>
<dbReference type="InterPro" id="IPR003016">
    <property type="entry name" value="2-oxoA_DH_lipoyl-BS"/>
</dbReference>
<keyword evidence="14" id="KW-1185">Reference proteome</keyword>
<accession>A0A0B4S2P6</accession>
<keyword evidence="5" id="KW-0450">Lipoyl</keyword>
<dbReference type="InterPro" id="IPR016156">
    <property type="entry name" value="FAD/NAD-linked_Rdtase_dimer_sf"/>
</dbReference>
<dbReference type="GO" id="GO:0006103">
    <property type="term" value="P:2-oxoglutarate metabolic process"/>
    <property type="evidence" value="ECO:0007669"/>
    <property type="project" value="TreeGrafter"/>
</dbReference>
<gene>
    <name evidence="13" type="ORF">NW74_05165</name>
</gene>
<dbReference type="PANTHER" id="PTHR22912">
    <property type="entry name" value="DISULFIDE OXIDOREDUCTASE"/>
    <property type="match status" value="1"/>
</dbReference>
<evidence type="ECO:0000256" key="5">
    <source>
        <dbReference type="ARBA" id="ARBA00022823"/>
    </source>
</evidence>
<dbReference type="PRINTS" id="PR00411">
    <property type="entry name" value="PNDRDTASEI"/>
</dbReference>
<comment type="similarity">
    <text evidence="1 11">Belongs to the class-I pyridine nucleotide-disulfide oxidoreductase family.</text>
</comment>
<evidence type="ECO:0000313" key="13">
    <source>
        <dbReference type="EMBL" id="AIZ36764.1"/>
    </source>
</evidence>
<dbReference type="EMBL" id="CP009761">
    <property type="protein sequence ID" value="AIZ36764.1"/>
    <property type="molecule type" value="Genomic_DNA"/>
</dbReference>
<dbReference type="SUPFAM" id="SSF55424">
    <property type="entry name" value="FAD/NAD-linked reductases, dimerisation (C-terminal) domain"/>
    <property type="match status" value="1"/>
</dbReference>
<dbReference type="PANTHER" id="PTHR22912:SF217">
    <property type="entry name" value="DIHYDROLIPOYL DEHYDROGENASE"/>
    <property type="match status" value="1"/>
</dbReference>
<dbReference type="AlphaFoldDB" id="A0A0B4S2P6"/>
<keyword evidence="6 11" id="KW-0274">FAD</keyword>
<dbReference type="InterPro" id="IPR012999">
    <property type="entry name" value="Pyr_OxRdtase_I_AS"/>
</dbReference>
<dbReference type="GO" id="GO:0050660">
    <property type="term" value="F:flavin adenine dinucleotide binding"/>
    <property type="evidence" value="ECO:0007669"/>
    <property type="project" value="InterPro"/>
</dbReference>
<reference evidence="13 14" key="1">
    <citation type="submission" date="2014-10" db="EMBL/GenBank/DDBJ databases">
        <title>Complete genome sequence of Parvimonas micra KCOM 1535 (= ChDC B708).</title>
        <authorList>
            <person name="Kook J.-K."/>
            <person name="Park S.-N."/>
            <person name="Lim Y.K."/>
            <person name="Roh H."/>
        </authorList>
    </citation>
    <scope>NUCLEOTIDE SEQUENCE [LARGE SCALE GENOMIC DNA]</scope>
    <source>
        <strain evidence="14">KCOM 1535 / ChDC B708</strain>
    </source>
</reference>
<dbReference type="Pfam" id="PF07992">
    <property type="entry name" value="Pyr_redox_2"/>
    <property type="match status" value="1"/>
</dbReference>
<keyword evidence="9" id="KW-1015">Disulfide bond</keyword>
<keyword evidence="10 11" id="KW-0676">Redox-active center</keyword>
<dbReference type="Gene3D" id="3.30.390.30">
    <property type="match status" value="1"/>
</dbReference>
<feature type="domain" description="Lipoyl-binding" evidence="12">
    <location>
        <begin position="2"/>
        <end position="77"/>
    </location>
</feature>
<dbReference type="NCBIfam" id="TIGR01350">
    <property type="entry name" value="lipoamide_DH"/>
    <property type="match status" value="1"/>
</dbReference>
<evidence type="ECO:0000256" key="7">
    <source>
        <dbReference type="ARBA" id="ARBA00023002"/>
    </source>
</evidence>
<dbReference type="STRING" id="33033.NW74_05165"/>
<dbReference type="SUPFAM" id="SSF51230">
    <property type="entry name" value="Single hybrid motif"/>
    <property type="match status" value="1"/>
</dbReference>
<keyword evidence="3" id="KW-0963">Cytoplasm</keyword>
<dbReference type="Proteomes" id="UP000031386">
    <property type="component" value="Chromosome"/>
</dbReference>
<evidence type="ECO:0000256" key="4">
    <source>
        <dbReference type="ARBA" id="ARBA00022630"/>
    </source>
</evidence>